<keyword evidence="13" id="KW-0511">Multifunctional enzyme</keyword>
<dbReference type="FunFam" id="1.10.8.50:FF:000009">
    <property type="entry name" value="Formamidopyrimidine-DNA glycosylase"/>
    <property type="match status" value="1"/>
</dbReference>
<dbReference type="GO" id="GO:0019104">
    <property type="term" value="F:DNA N-glycosylase activity"/>
    <property type="evidence" value="ECO:0007669"/>
    <property type="project" value="InterPro"/>
</dbReference>
<dbReference type="STRING" id="94130.A0A2Z6SDR6"/>
<dbReference type="GO" id="GO:0000139">
    <property type="term" value="C:Golgi membrane"/>
    <property type="evidence" value="ECO:0007669"/>
    <property type="project" value="TreeGrafter"/>
</dbReference>
<feature type="region of interest" description="Disordered" evidence="15">
    <location>
        <begin position="515"/>
        <end position="542"/>
    </location>
</feature>
<dbReference type="SMART" id="SM01232">
    <property type="entry name" value="H2TH"/>
    <property type="match status" value="1"/>
</dbReference>
<comment type="similarity">
    <text evidence="2">Belongs to the RER1 family.</text>
</comment>
<evidence type="ECO:0000256" key="8">
    <source>
        <dbReference type="ARBA" id="ARBA00022989"/>
    </source>
</evidence>
<protein>
    <recommendedName>
        <fullName evidence="4">DNA-(apurinic or apyrimidinic site) lyase</fullName>
        <ecNumber evidence="4">4.2.99.18</ecNumber>
    </recommendedName>
</protein>
<dbReference type="GO" id="GO:0003684">
    <property type="term" value="F:damaged DNA binding"/>
    <property type="evidence" value="ECO:0007669"/>
    <property type="project" value="InterPro"/>
</dbReference>
<evidence type="ECO:0000256" key="15">
    <source>
        <dbReference type="SAM" id="MobiDB-lite"/>
    </source>
</evidence>
<dbReference type="Pfam" id="PF01149">
    <property type="entry name" value="Fapy_DNA_glyco"/>
    <property type="match status" value="1"/>
</dbReference>
<dbReference type="Gene3D" id="3.20.190.10">
    <property type="entry name" value="MutM-like, N-terminal"/>
    <property type="match status" value="1"/>
</dbReference>
<dbReference type="GO" id="GO:0006621">
    <property type="term" value="P:protein retention in ER lumen"/>
    <property type="evidence" value="ECO:0007669"/>
    <property type="project" value="TreeGrafter"/>
</dbReference>
<evidence type="ECO:0000256" key="2">
    <source>
        <dbReference type="ARBA" id="ARBA00006070"/>
    </source>
</evidence>
<dbReference type="GO" id="GO:0008270">
    <property type="term" value="F:zinc ion binding"/>
    <property type="evidence" value="ECO:0007669"/>
    <property type="project" value="InterPro"/>
</dbReference>
<evidence type="ECO:0000259" key="17">
    <source>
        <dbReference type="PROSITE" id="PS51068"/>
    </source>
</evidence>
<dbReference type="PANTHER" id="PTHR10743">
    <property type="entry name" value="PROTEIN RER1"/>
    <property type="match status" value="1"/>
</dbReference>
<keyword evidence="8 16" id="KW-1133">Transmembrane helix</keyword>
<evidence type="ECO:0000256" key="14">
    <source>
        <dbReference type="ARBA" id="ARBA00023295"/>
    </source>
</evidence>
<dbReference type="GO" id="GO:0140078">
    <property type="term" value="F:class I DNA-(apurinic or apyrimidinic site) endonuclease activity"/>
    <property type="evidence" value="ECO:0007669"/>
    <property type="project" value="UniProtKB-EC"/>
</dbReference>
<evidence type="ECO:0000256" key="4">
    <source>
        <dbReference type="ARBA" id="ARBA00012720"/>
    </source>
</evidence>
<dbReference type="Gene3D" id="1.10.8.50">
    <property type="match status" value="1"/>
</dbReference>
<evidence type="ECO:0000313" key="19">
    <source>
        <dbReference type="Proteomes" id="UP000247702"/>
    </source>
</evidence>
<dbReference type="InterPro" id="IPR004932">
    <property type="entry name" value="Rer1"/>
</dbReference>
<reference evidence="18 19" key="1">
    <citation type="submission" date="2017-11" db="EMBL/GenBank/DDBJ databases">
        <title>The genome of Rhizophagus clarus HR1 reveals common genetic basis of auxotrophy among arbuscular mycorrhizal fungi.</title>
        <authorList>
            <person name="Kobayashi Y."/>
        </authorList>
    </citation>
    <scope>NUCLEOTIDE SEQUENCE [LARGE SCALE GENOMIC DNA]</scope>
    <source>
        <strain evidence="18 19">HR1</strain>
    </source>
</reference>
<dbReference type="InterPro" id="IPR035937">
    <property type="entry name" value="FPG_N"/>
</dbReference>
<evidence type="ECO:0000256" key="12">
    <source>
        <dbReference type="ARBA" id="ARBA00023239"/>
    </source>
</evidence>
<keyword evidence="6" id="KW-0227">DNA damage</keyword>
<evidence type="ECO:0000256" key="13">
    <source>
        <dbReference type="ARBA" id="ARBA00023268"/>
    </source>
</evidence>
<evidence type="ECO:0000256" key="5">
    <source>
        <dbReference type="ARBA" id="ARBA00022692"/>
    </source>
</evidence>
<evidence type="ECO:0000256" key="9">
    <source>
        <dbReference type="ARBA" id="ARBA00023125"/>
    </source>
</evidence>
<dbReference type="GO" id="GO:0005783">
    <property type="term" value="C:endoplasmic reticulum"/>
    <property type="evidence" value="ECO:0007669"/>
    <property type="project" value="GOC"/>
</dbReference>
<dbReference type="EMBL" id="BEXD01004172">
    <property type="protein sequence ID" value="GBC07822.1"/>
    <property type="molecule type" value="Genomic_DNA"/>
</dbReference>
<feature type="transmembrane region" description="Helical" evidence="16">
    <location>
        <begin position="150"/>
        <end position="167"/>
    </location>
</feature>
<evidence type="ECO:0000256" key="1">
    <source>
        <dbReference type="ARBA" id="ARBA00004141"/>
    </source>
</evidence>
<dbReference type="SUPFAM" id="SSF46946">
    <property type="entry name" value="S13-like H2TH domain"/>
    <property type="match status" value="1"/>
</dbReference>
<comment type="similarity">
    <text evidence="3">Belongs to the FPG family.</text>
</comment>
<evidence type="ECO:0000256" key="11">
    <source>
        <dbReference type="ARBA" id="ARBA00023204"/>
    </source>
</evidence>
<keyword evidence="5 16" id="KW-0812">Transmembrane</keyword>
<feature type="domain" description="Formamidopyrimidine-DNA glycosylase catalytic" evidence="17">
    <location>
        <begin position="205"/>
        <end position="336"/>
    </location>
</feature>
<keyword evidence="9" id="KW-0238">DNA-binding</keyword>
<dbReference type="GO" id="GO:0006284">
    <property type="term" value="P:base-excision repair"/>
    <property type="evidence" value="ECO:0007669"/>
    <property type="project" value="InterPro"/>
</dbReference>
<dbReference type="GO" id="GO:0006890">
    <property type="term" value="P:retrograde vesicle-mediated transport, Golgi to endoplasmic reticulum"/>
    <property type="evidence" value="ECO:0007669"/>
    <property type="project" value="TreeGrafter"/>
</dbReference>
<organism evidence="18 19">
    <name type="scientific">Rhizophagus clarus</name>
    <dbReference type="NCBI Taxonomy" id="94130"/>
    <lineage>
        <taxon>Eukaryota</taxon>
        <taxon>Fungi</taxon>
        <taxon>Fungi incertae sedis</taxon>
        <taxon>Mucoromycota</taxon>
        <taxon>Glomeromycotina</taxon>
        <taxon>Glomeromycetes</taxon>
        <taxon>Glomerales</taxon>
        <taxon>Glomeraceae</taxon>
        <taxon>Rhizophagus</taxon>
    </lineage>
</organism>
<feature type="transmembrane region" description="Helical" evidence="16">
    <location>
        <begin position="40"/>
        <end position="60"/>
    </location>
</feature>
<evidence type="ECO:0000313" key="18">
    <source>
        <dbReference type="EMBL" id="GBC07822.1"/>
    </source>
</evidence>
<keyword evidence="12" id="KW-0456">Lyase</keyword>
<dbReference type="SMART" id="SM00898">
    <property type="entry name" value="Fapy_DNA_glyco"/>
    <property type="match status" value="1"/>
</dbReference>
<dbReference type="Pfam" id="PF06831">
    <property type="entry name" value="H2TH"/>
    <property type="match status" value="1"/>
</dbReference>
<keyword evidence="11" id="KW-0234">DNA repair</keyword>
<dbReference type="Pfam" id="PF03248">
    <property type="entry name" value="Rer1"/>
    <property type="match status" value="1"/>
</dbReference>
<keyword evidence="7" id="KW-0378">Hydrolase</keyword>
<accession>A0A2Z6SDR6</accession>
<evidence type="ECO:0000256" key="10">
    <source>
        <dbReference type="ARBA" id="ARBA00023136"/>
    </source>
</evidence>
<keyword evidence="14" id="KW-0326">Glycosidase</keyword>
<dbReference type="PROSITE" id="PS51068">
    <property type="entry name" value="FPG_CAT"/>
    <property type="match status" value="1"/>
</dbReference>
<evidence type="ECO:0000256" key="16">
    <source>
        <dbReference type="SAM" id="Phobius"/>
    </source>
</evidence>
<dbReference type="SUPFAM" id="SSF81624">
    <property type="entry name" value="N-terminal domain of MutM-like DNA repair proteins"/>
    <property type="match status" value="1"/>
</dbReference>
<dbReference type="InterPro" id="IPR012319">
    <property type="entry name" value="FPG_cat"/>
</dbReference>
<evidence type="ECO:0000256" key="6">
    <source>
        <dbReference type="ARBA" id="ARBA00022763"/>
    </source>
</evidence>
<evidence type="ECO:0000256" key="3">
    <source>
        <dbReference type="ARBA" id="ARBA00009409"/>
    </source>
</evidence>
<feature type="compositionally biased region" description="Basic residues" evidence="15">
    <location>
        <begin position="528"/>
        <end position="542"/>
    </location>
</feature>
<dbReference type="InterPro" id="IPR015886">
    <property type="entry name" value="H2TH_FPG"/>
</dbReference>
<proteinExistence type="inferred from homology"/>
<dbReference type="PANTHER" id="PTHR10743:SF0">
    <property type="entry name" value="PROTEIN RER1"/>
    <property type="match status" value="1"/>
</dbReference>
<gene>
    <name evidence="18" type="ORF">RclHR1_07710006</name>
</gene>
<keyword evidence="10 16" id="KW-0472">Membrane</keyword>
<dbReference type="EC" id="4.2.99.18" evidence="4"/>
<dbReference type="InterPro" id="IPR010979">
    <property type="entry name" value="Ribosomal_uS13-like_H2TH"/>
</dbReference>
<evidence type="ECO:0000256" key="7">
    <source>
        <dbReference type="ARBA" id="ARBA00022801"/>
    </source>
</evidence>
<name>A0A2Z6SDR6_9GLOM</name>
<feature type="transmembrane region" description="Helical" evidence="16">
    <location>
        <begin position="66"/>
        <end position="83"/>
    </location>
</feature>
<keyword evidence="19" id="KW-1185">Reference proteome</keyword>
<comment type="caution">
    <text evidence="18">The sequence shown here is derived from an EMBL/GenBank/DDBJ whole genome shotgun (WGS) entry which is preliminary data.</text>
</comment>
<dbReference type="Proteomes" id="UP000247702">
    <property type="component" value="Unassembled WGS sequence"/>
</dbReference>
<sequence length="542" mass="62629">MSTSSVSLDSAESSGSNVWAHKAAFEKRYQKFLDEVTPHYAYRWIATVIILIIFMLRIFILQGFYIVTYALGIYLLNLFLAFLQPKFDPSLEMDITENEGEEGPSLPTQADEEFKPFIRRLPEFKFWYSSTKAIIISLFCTFFSFFDIPVFWPILLVYFCILFAITMKRQIKHMRKYNYVPFDIGKKAYNEQKNESSNNVNVSLEVHRAERACNANVVGKKIVKVEVQEDKLVFGSISNGEFERNLLNKFVVNTGRWGKYFYFEMNESPNPVFHFGMTGDINFKDQGAFSYRRKRPNNDPNEWPPKFWKFILTFEDPSNASSERTVMAFSDVRRLARVFLTINSPLQDVPISKLGFDPLQNMPKVQKFGELILERRCPIKALLLDQQFSAGVGNWVADEVLFQSQIHPSQRANTLSKEQIETLHEKLVYVCKTAVDVNAESQLFPSSWLFHYRWDKRNKNGAFMPNGEQIIFETVGGRTTAIVPSVQKLLDGTTNSHLHASTSTLIRQKRKITAVDDETSNSKSTGKQSRKIIIRKNRRNDL</sequence>
<dbReference type="AlphaFoldDB" id="A0A2Z6SDR6"/>
<comment type="subcellular location">
    <subcellularLocation>
        <location evidence="1">Membrane</location>
        <topology evidence="1">Multi-pass membrane protein</topology>
    </subcellularLocation>
</comment>